<evidence type="ECO:0000313" key="1">
    <source>
        <dbReference type="EMBL" id="KAJ1204694.1"/>
    </source>
</evidence>
<accession>A0AAV7VSL0</accession>
<organism evidence="1 2">
    <name type="scientific">Pleurodeles waltl</name>
    <name type="common">Iberian ribbed newt</name>
    <dbReference type="NCBI Taxonomy" id="8319"/>
    <lineage>
        <taxon>Eukaryota</taxon>
        <taxon>Metazoa</taxon>
        <taxon>Chordata</taxon>
        <taxon>Craniata</taxon>
        <taxon>Vertebrata</taxon>
        <taxon>Euteleostomi</taxon>
        <taxon>Amphibia</taxon>
        <taxon>Batrachia</taxon>
        <taxon>Caudata</taxon>
        <taxon>Salamandroidea</taxon>
        <taxon>Salamandridae</taxon>
        <taxon>Pleurodelinae</taxon>
        <taxon>Pleurodeles</taxon>
    </lineage>
</organism>
<gene>
    <name evidence="1" type="ORF">NDU88_000133</name>
</gene>
<reference evidence="1" key="1">
    <citation type="journal article" date="2022" name="bioRxiv">
        <title>Sequencing and chromosome-scale assembly of the giantPleurodeles waltlgenome.</title>
        <authorList>
            <person name="Brown T."/>
            <person name="Elewa A."/>
            <person name="Iarovenko S."/>
            <person name="Subramanian E."/>
            <person name="Araus A.J."/>
            <person name="Petzold A."/>
            <person name="Susuki M."/>
            <person name="Suzuki K.-i.T."/>
            <person name="Hayashi T."/>
            <person name="Toyoda A."/>
            <person name="Oliveira C."/>
            <person name="Osipova E."/>
            <person name="Leigh N.D."/>
            <person name="Simon A."/>
            <person name="Yun M.H."/>
        </authorList>
    </citation>
    <scope>NUCLEOTIDE SEQUENCE</scope>
    <source>
        <strain evidence="1">20211129_DDA</strain>
        <tissue evidence="1">Liver</tissue>
    </source>
</reference>
<keyword evidence="2" id="KW-1185">Reference proteome</keyword>
<comment type="caution">
    <text evidence="1">The sequence shown here is derived from an EMBL/GenBank/DDBJ whole genome shotgun (WGS) entry which is preliminary data.</text>
</comment>
<dbReference type="Proteomes" id="UP001066276">
    <property type="component" value="Chromosome 1_2"/>
</dbReference>
<sequence length="80" mass="8973">MKTAKGTPKFKYQLALRAWEEVCRTQAAAQEDDNEKNVMDNEGKEIQAEEHNFATAPQLEIKDGLLALSPEPEESGRPTK</sequence>
<proteinExistence type="predicted"/>
<dbReference type="EMBL" id="JANPWB010000002">
    <property type="protein sequence ID" value="KAJ1204694.1"/>
    <property type="molecule type" value="Genomic_DNA"/>
</dbReference>
<evidence type="ECO:0000313" key="2">
    <source>
        <dbReference type="Proteomes" id="UP001066276"/>
    </source>
</evidence>
<name>A0AAV7VSL0_PLEWA</name>
<protein>
    <submittedName>
        <fullName evidence="1">Uncharacterized protein</fullName>
    </submittedName>
</protein>
<dbReference type="AlphaFoldDB" id="A0AAV7VSL0"/>